<feature type="compositionally biased region" description="Polar residues" evidence="5">
    <location>
        <begin position="1684"/>
        <end position="1709"/>
    </location>
</feature>
<dbReference type="Gene3D" id="3.20.20.220">
    <property type="match status" value="2"/>
</dbReference>
<evidence type="ECO:0000256" key="2">
    <source>
        <dbReference type="ARBA" id="ARBA00012695"/>
    </source>
</evidence>
<feature type="region of interest" description="Disordered" evidence="5">
    <location>
        <begin position="1799"/>
        <end position="1821"/>
    </location>
</feature>
<dbReference type="SUPFAM" id="SSF51730">
    <property type="entry name" value="FAD-linked oxidoreductase"/>
    <property type="match status" value="2"/>
</dbReference>
<evidence type="ECO:0000313" key="7">
    <source>
        <dbReference type="EMBL" id="CAE6499008.1"/>
    </source>
</evidence>
<feature type="compositionally biased region" description="Basic and acidic residues" evidence="5">
    <location>
        <begin position="2094"/>
        <end position="2106"/>
    </location>
</feature>
<comment type="caution">
    <text evidence="7">The sequence shown here is derived from an EMBL/GenBank/DDBJ whole genome shotgun (WGS) entry which is preliminary data.</text>
</comment>
<feature type="region of interest" description="Disordered" evidence="5">
    <location>
        <begin position="1420"/>
        <end position="1723"/>
    </location>
</feature>
<evidence type="ECO:0000313" key="8">
    <source>
        <dbReference type="Proteomes" id="UP000663853"/>
    </source>
</evidence>
<evidence type="ECO:0000256" key="1">
    <source>
        <dbReference type="ARBA" id="ARBA00005869"/>
    </source>
</evidence>
<feature type="compositionally biased region" description="Low complexity" evidence="5">
    <location>
        <begin position="1629"/>
        <end position="1639"/>
    </location>
</feature>
<dbReference type="GO" id="GO:0004657">
    <property type="term" value="F:proline dehydrogenase activity"/>
    <property type="evidence" value="ECO:0007669"/>
    <property type="project" value="UniProtKB-EC"/>
</dbReference>
<dbReference type="PANTHER" id="PTHR13914:SF0">
    <property type="entry name" value="PROLINE DEHYDROGENASE 1, MITOCHONDRIAL"/>
    <property type="match status" value="1"/>
</dbReference>
<dbReference type="GO" id="GO:0010133">
    <property type="term" value="P:L-proline catabolic process to L-glutamate"/>
    <property type="evidence" value="ECO:0007669"/>
    <property type="project" value="TreeGrafter"/>
</dbReference>
<feature type="domain" description="Proline dehydrogenase" evidence="6">
    <location>
        <begin position="579"/>
        <end position="952"/>
    </location>
</feature>
<feature type="compositionally biased region" description="Basic and acidic residues" evidence="5">
    <location>
        <begin position="2077"/>
        <end position="2086"/>
    </location>
</feature>
<protein>
    <recommendedName>
        <fullName evidence="2">proline dehydrogenase</fullName>
        <ecNumber evidence="2">1.5.5.2</ecNumber>
    </recommendedName>
</protein>
<evidence type="ECO:0000256" key="3">
    <source>
        <dbReference type="ARBA" id="ARBA00023002"/>
    </source>
</evidence>
<dbReference type="InterPro" id="IPR015659">
    <property type="entry name" value="Proline_oxidase"/>
</dbReference>
<reference evidence="7" key="1">
    <citation type="submission" date="2021-01" db="EMBL/GenBank/DDBJ databases">
        <authorList>
            <person name="Kaushik A."/>
        </authorList>
    </citation>
    <scope>NUCLEOTIDE SEQUENCE</scope>
    <source>
        <strain evidence="7">AG6-10EEA</strain>
    </source>
</reference>
<dbReference type="Pfam" id="PF01619">
    <property type="entry name" value="Pro_dh"/>
    <property type="match status" value="2"/>
</dbReference>
<dbReference type="PANTHER" id="PTHR13914">
    <property type="entry name" value="PROLINE OXIDASE"/>
    <property type="match status" value="1"/>
</dbReference>
<gene>
    <name evidence="7" type="ORF">RDB_LOCUS110162</name>
</gene>
<name>A0A8H3CXV3_9AGAM</name>
<dbReference type="Proteomes" id="UP000663853">
    <property type="component" value="Unassembled WGS sequence"/>
</dbReference>
<evidence type="ECO:0000259" key="6">
    <source>
        <dbReference type="Pfam" id="PF01619"/>
    </source>
</evidence>
<dbReference type="Gene3D" id="3.20.20.80">
    <property type="entry name" value="Glycosidases"/>
    <property type="match status" value="1"/>
</dbReference>
<feature type="region of interest" description="Disordered" evidence="5">
    <location>
        <begin position="2076"/>
        <end position="2118"/>
    </location>
</feature>
<proteinExistence type="inferred from homology"/>
<feature type="domain" description="Proline dehydrogenase" evidence="6">
    <location>
        <begin position="130"/>
        <end position="506"/>
    </location>
</feature>
<organism evidence="7 8">
    <name type="scientific">Rhizoctonia solani</name>
    <dbReference type="NCBI Taxonomy" id="456999"/>
    <lineage>
        <taxon>Eukaryota</taxon>
        <taxon>Fungi</taxon>
        <taxon>Dikarya</taxon>
        <taxon>Basidiomycota</taxon>
        <taxon>Agaricomycotina</taxon>
        <taxon>Agaricomycetes</taxon>
        <taxon>Cantharellales</taxon>
        <taxon>Ceratobasidiaceae</taxon>
        <taxon>Rhizoctonia</taxon>
    </lineage>
</organism>
<dbReference type="GO" id="GO:0071949">
    <property type="term" value="F:FAD binding"/>
    <property type="evidence" value="ECO:0007669"/>
    <property type="project" value="TreeGrafter"/>
</dbReference>
<evidence type="ECO:0000256" key="4">
    <source>
        <dbReference type="ARBA" id="ARBA00023062"/>
    </source>
</evidence>
<keyword evidence="3" id="KW-0560">Oxidoreductase</keyword>
<feature type="region of interest" description="Disordered" evidence="5">
    <location>
        <begin position="1326"/>
        <end position="1406"/>
    </location>
</feature>
<dbReference type="EC" id="1.5.5.2" evidence="2"/>
<comment type="similarity">
    <text evidence="1">Belongs to the proline oxidase family.</text>
</comment>
<keyword evidence="4" id="KW-0642">Proline metabolism</keyword>
<sequence length="2142" mass="234095">MLRTYTRRAPRLPYLDHSARQVHTPPKLPRGSQLAWGLGAGTAVVGVAGMTIYADSNTSPPGSTTLGSLARSYLVYSLCSVPPLVNHSPSILNTCANIPGLRELSEAVVRRTFFAQFVGGDSLPDTLPLITSLRQQNTGTLLVYSVEADGDAKGSQWEKNVQEILASVNFAGDFEDTQSGGGKTWVAVKLTALLPSPDSLKRLSTFLLASRPKSNVPYPGTPDSTDVAFFNQGPTRSPPIGLSHEDITALHGLYQGLRQICAQAKARGVRITVDAEHSWYQPGIDAFVTALSREFNQPSTAEESKIRNGQPVVYGTYQAYLRRTSLHLARAMDDAKKHGYSLGVKLVRGAYHGQEIAHHEKRMATAESGEEVEPNPAVWLYKHETDHCFDEAAELLIKHGAASLASRNSRQPKLGLLFGTHNEQSCRHVLDCMIASGLARKNQDGLAEVKSGVEDMVCFGQLYGMRDELTNWIANVFKSESPMAFKYLPYGALAEVMPYLSRREAEMEPAISLTELLRSYFVYSMCSVPILVNWSPSILEACASVPGIREISQAFIRRTFFAQFVGGDTCDDTLPLIALLRKQNKGTLLAYSVEVDETRGGKADQWKKNVEEMVASVDFAGSFEDTQKGSRKTWVAIKLSALVPSADSLKRMSKFLLESRPKDDDVPFPGTPGSFDMVVFRGAKDPLIEGGLTEEDITSLRTLYEDLRTVCNRAKERGVRLIFDAEHTWYQPGIDAFVLALSREFNRPSNSDRFNEQPLVYATYQAYLKRTPTHLARSIQDAQDFGYLLGVKLVRGAYYDKETVEHPESESPNYPVWTEKPQTDACYNACARLLINELAKYYGQSSSQSISKGWLASPHTGIGLLFGTHNTLSCMHIMESLVDTGLASRTADGRVIIKNGVEERLCFGQLYGMRDDLTEWMVQTVQANSPMVLKYVPYGALADVMPYLARRFTCPEDGPVLVQGNEWAHWTDNDGQFNAELLPDPEYYSPEDLAVMPRAQHKLFSSRNPAIVRRHFNIMAMHGIDGAFVTRRGSEIAAAYQPGGSGVGLMKLRSEGINTVFRAAEAEGRVVSMMYDLHGLPSHQIETWVVGDWDFMLHSKHVIESPAYVREHGQPVVALWSVGFKHAGQDPEMIMRLINRIREMTGGAYIMLGVPITWQKQDQNWQAVYSVADAIAPMCIGTLLDEEGVNNYSRGVQHPGVQALKSAQHKTDYVGVVWPGNEGELMMNTGASTDPAHRQDGAFFWRQVYNAHKDGVRFMYAEMFDGFEEGTAILPSLGAQSDNTPSDWYLRICSYASEALKGEKRLYEEFPRKEIMEYWSTRPHYEEHQEQAVAGGSTSAPAASMLSAPAPAPARSQTRSMTTDIADAPPPYSLEADASPAPASGPLTTEPESIPSGPANPAPAPLAPVSFQNSNFFTTERPPVSRVDSAHSVGSHGSYHGQQHRPDPIAVPGGPPIAVAIQTPHTGHGLAQPPTGFLGGATSPLPMQGRPPQHPSAATRPPATSPRPPSRPGRPPSSSGSHPSPPPGTFPSPGGGGVHHITTQMGALGMGPNRPAPEHVFAGVGQSRPQMTGAPSSPFEGVNIPVRYGTHDSSPGLFGSHSSIPPTPSSGGIPGSPFYPAPLQGGGPHTSPGPTHQHSLGPAHHSPGPAHQNTLPSSPHPMNPPSGPHHQNTIGPGQHAPSPHHQNSIGPSPHHQNSLGLNTHHSNIHGSGLAQPPQPGFQAHQPVTVLEDSTLRVKVPAGNTLGARLLIHTSDQVLLNPIYHMVIHKLLLREVFRQPQEVTHKQGITPWEEVDSIHLKRPGIQDNHTDRSRNNSRKVKQHTYNRWAKLSIHSTIGKFAGEDKKKKLEQGIGNAFTGNPRIADKPPLDSTMIAHSGFMSYLSQSFVPGKFSRLCILGVDIVGIPVVLVVGLPQTKALAVAGWFGLRLALTGLCYLEYRWDLATRRKVKTGEEKQAIQLPVAECELPVTTPESRDTVATLPEHLEPPKPIIRDAKAPIESGLESDRVEFPRMDPGLPADPETENEAENDAENGGRSIRKISMSSVDSDGTMWSECLTPAQTCVELPVELNEEPMEVETPRPGEERWFSAAQDEVLAKPEPEPERKNPPLRRKRSKYGSCPLVLRKSTASLYVSPVTAKTEAN</sequence>
<feature type="compositionally biased region" description="Low complexity" evidence="5">
    <location>
        <begin position="1337"/>
        <end position="1349"/>
    </location>
</feature>
<dbReference type="InterPro" id="IPR029041">
    <property type="entry name" value="FAD-linked_oxidoreductase-like"/>
</dbReference>
<feature type="compositionally biased region" description="Acidic residues" evidence="5">
    <location>
        <begin position="2020"/>
        <end position="2030"/>
    </location>
</feature>
<accession>A0A8H3CXV3</accession>
<feature type="compositionally biased region" description="Pro residues" evidence="5">
    <location>
        <begin position="1503"/>
        <end position="1515"/>
    </location>
</feature>
<evidence type="ECO:0000256" key="5">
    <source>
        <dbReference type="SAM" id="MobiDB-lite"/>
    </source>
</evidence>
<feature type="compositionally biased region" description="Pro residues" evidence="5">
    <location>
        <begin position="1658"/>
        <end position="1667"/>
    </location>
</feature>
<feature type="region of interest" description="Disordered" evidence="5">
    <location>
        <begin position="2001"/>
        <end position="2035"/>
    </location>
</feature>
<dbReference type="EMBL" id="CAJMXA010003506">
    <property type="protein sequence ID" value="CAE6499008.1"/>
    <property type="molecule type" value="Genomic_DNA"/>
</dbReference>
<dbReference type="InterPro" id="IPR002872">
    <property type="entry name" value="Proline_DH_dom"/>
</dbReference>
<dbReference type="GO" id="GO:0005739">
    <property type="term" value="C:mitochondrion"/>
    <property type="evidence" value="ECO:0007669"/>
    <property type="project" value="TreeGrafter"/>
</dbReference>